<evidence type="ECO:0008006" key="3">
    <source>
        <dbReference type="Google" id="ProtNLM"/>
    </source>
</evidence>
<keyword evidence="1" id="KW-0732">Signal</keyword>
<organism evidence="2">
    <name type="scientific">Hellea balneolensis</name>
    <dbReference type="NCBI Taxonomy" id="287478"/>
    <lineage>
        <taxon>Bacteria</taxon>
        <taxon>Pseudomonadati</taxon>
        <taxon>Pseudomonadota</taxon>
        <taxon>Alphaproteobacteria</taxon>
        <taxon>Maricaulales</taxon>
        <taxon>Robiginitomaculaceae</taxon>
        <taxon>Hellea</taxon>
    </lineage>
</organism>
<name>A0A7C3GDY3_9PROT</name>
<feature type="signal peptide" evidence="1">
    <location>
        <begin position="1"/>
        <end position="18"/>
    </location>
</feature>
<dbReference type="PROSITE" id="PS51257">
    <property type="entry name" value="PROKAR_LIPOPROTEIN"/>
    <property type="match status" value="1"/>
</dbReference>
<reference evidence="2" key="1">
    <citation type="journal article" date="2020" name="mSystems">
        <title>Genome- and Community-Level Interaction Insights into Carbon Utilization and Element Cycling Functions of Hydrothermarchaeota in Hydrothermal Sediment.</title>
        <authorList>
            <person name="Zhou Z."/>
            <person name="Liu Y."/>
            <person name="Xu W."/>
            <person name="Pan J."/>
            <person name="Luo Z.H."/>
            <person name="Li M."/>
        </authorList>
    </citation>
    <scope>NUCLEOTIDE SEQUENCE [LARGE SCALE GENOMIC DNA]</scope>
    <source>
        <strain evidence="2">HyVt-489</strain>
    </source>
</reference>
<sequence length="107" mass="11747">MKTVLLSLGGMAMISACATTPDPAKVCSSDWIAPRAERAMNEFKHDTRSTFRTFKKAGKRLENGGSFGPLQMLSMMNAINGLAEKFKNGRAMRDMRTLANTCDDPDL</sequence>
<gene>
    <name evidence="2" type="ORF">ENJ46_05770</name>
</gene>
<comment type="caution">
    <text evidence="2">The sequence shown here is derived from an EMBL/GenBank/DDBJ whole genome shotgun (WGS) entry which is preliminary data.</text>
</comment>
<feature type="non-terminal residue" evidence="2">
    <location>
        <position position="107"/>
    </location>
</feature>
<dbReference type="EMBL" id="DRMN01000379">
    <property type="protein sequence ID" value="HFB55415.1"/>
    <property type="molecule type" value="Genomic_DNA"/>
</dbReference>
<proteinExistence type="predicted"/>
<feature type="chain" id="PRO_5027899471" description="Lipoprotein" evidence="1">
    <location>
        <begin position="19"/>
        <end position="107"/>
    </location>
</feature>
<accession>A0A7C3GDY3</accession>
<dbReference type="Proteomes" id="UP000886042">
    <property type="component" value="Unassembled WGS sequence"/>
</dbReference>
<evidence type="ECO:0000313" key="2">
    <source>
        <dbReference type="EMBL" id="HFB55415.1"/>
    </source>
</evidence>
<dbReference type="AlphaFoldDB" id="A0A7C3GDY3"/>
<evidence type="ECO:0000256" key="1">
    <source>
        <dbReference type="SAM" id="SignalP"/>
    </source>
</evidence>
<protein>
    <recommendedName>
        <fullName evidence="3">Lipoprotein</fullName>
    </recommendedName>
</protein>